<dbReference type="Proteomes" id="UP001528040">
    <property type="component" value="Unassembled WGS sequence"/>
</dbReference>
<dbReference type="InterPro" id="IPR006141">
    <property type="entry name" value="Intein_N"/>
</dbReference>
<name>A0ABT4W0F1_9RHOB</name>
<evidence type="ECO:0000259" key="1">
    <source>
        <dbReference type="Pfam" id="PF13403"/>
    </source>
</evidence>
<dbReference type="SUPFAM" id="SSF51294">
    <property type="entry name" value="Hedgehog/intein (Hint) domain"/>
    <property type="match status" value="1"/>
</dbReference>
<proteinExistence type="predicted"/>
<organism evidence="2 3">
    <name type="scientific">Aliiroseovarius salicola</name>
    <dbReference type="NCBI Taxonomy" id="3009082"/>
    <lineage>
        <taxon>Bacteria</taxon>
        <taxon>Pseudomonadati</taxon>
        <taxon>Pseudomonadota</taxon>
        <taxon>Alphaproteobacteria</taxon>
        <taxon>Rhodobacterales</taxon>
        <taxon>Paracoccaceae</taxon>
        <taxon>Aliiroseovarius</taxon>
    </lineage>
</organism>
<dbReference type="Gene3D" id="2.170.16.10">
    <property type="entry name" value="Hedgehog/Intein (Hint) domain"/>
    <property type="match status" value="1"/>
</dbReference>
<dbReference type="InterPro" id="IPR028992">
    <property type="entry name" value="Hedgehog/Intein_dom"/>
</dbReference>
<dbReference type="Pfam" id="PF13403">
    <property type="entry name" value="Hint_2"/>
    <property type="match status" value="1"/>
</dbReference>
<dbReference type="RefSeq" id="WP_271053684.1">
    <property type="nucleotide sequence ID" value="NZ_JAQIIO010000003.1"/>
</dbReference>
<dbReference type="InterPro" id="IPR036844">
    <property type="entry name" value="Hint_dom_sf"/>
</dbReference>
<sequence length="357" mass="38873">MTTFWARTDSNSANNPALNLTTDPALEITFVASGTDGDWLLEQPVDGGIDPDTQVEIDGVSYDFTFELSATLPTLKKDGAQQIPDQYEGAIVYTITVHDYPSAGETTRLTFMPDEDATQAEMDSFGSGGADLQNLDVMPDPGTICFAQGTHILTPDGEVKVEDLNEGDQVMTLDHGPQKILWISTTELNWPGDCEKSLPIKIAAGAIGPNLPKRDLVVSPQHKLLLSVSHLIGLEQGEVLAPAKGLLSLPGIRRMQGKKSVIYYHIMLENHEILFSEGLATESFFPGEMALKMLTPSQRRDVLQRMRGLNCGDAVMDQPTARPCLTCSQTRLVVEDARQKAVSLAPNSIFFDELIAA</sequence>
<dbReference type="PROSITE" id="PS50817">
    <property type="entry name" value="INTEIN_N_TER"/>
    <property type="match status" value="1"/>
</dbReference>
<reference evidence="2 3" key="1">
    <citation type="submission" date="2023-01" db="EMBL/GenBank/DDBJ databases">
        <authorList>
            <person name="Yoon J.-W."/>
        </authorList>
    </citation>
    <scope>NUCLEOTIDE SEQUENCE [LARGE SCALE GENOMIC DNA]</scope>
    <source>
        <strain evidence="2 3">KMU-50</strain>
    </source>
</reference>
<accession>A0ABT4W0F1</accession>
<evidence type="ECO:0000313" key="3">
    <source>
        <dbReference type="Proteomes" id="UP001528040"/>
    </source>
</evidence>
<feature type="domain" description="Hedgehog/Intein (Hint)" evidence="1">
    <location>
        <begin position="144"/>
        <end position="287"/>
    </location>
</feature>
<protein>
    <submittedName>
        <fullName evidence="2">Hint domain-containing protein</fullName>
    </submittedName>
</protein>
<keyword evidence="3" id="KW-1185">Reference proteome</keyword>
<evidence type="ECO:0000313" key="2">
    <source>
        <dbReference type="EMBL" id="MDA5093986.1"/>
    </source>
</evidence>
<gene>
    <name evidence="2" type="ORF">O2N63_07780</name>
</gene>
<dbReference type="EMBL" id="JAQIIO010000003">
    <property type="protein sequence ID" value="MDA5093986.1"/>
    <property type="molecule type" value="Genomic_DNA"/>
</dbReference>
<comment type="caution">
    <text evidence="2">The sequence shown here is derived from an EMBL/GenBank/DDBJ whole genome shotgun (WGS) entry which is preliminary data.</text>
</comment>